<evidence type="ECO:0000313" key="3">
    <source>
        <dbReference type="RefSeq" id="XP_013928250.1"/>
    </source>
</evidence>
<proteinExistence type="predicted"/>
<dbReference type="Pfam" id="PF03732">
    <property type="entry name" value="Retrotrans_gag"/>
    <property type="match status" value="1"/>
</dbReference>
<dbReference type="InterPro" id="IPR005162">
    <property type="entry name" value="Retrotrans_gag_dom"/>
</dbReference>
<dbReference type="PANTHER" id="PTHR15503">
    <property type="entry name" value="LDOC1 RELATED"/>
    <property type="match status" value="1"/>
</dbReference>
<dbReference type="Gene3D" id="3.10.10.10">
    <property type="entry name" value="HIV Type 1 Reverse Transcriptase, subunit A, domain 1"/>
    <property type="match status" value="1"/>
</dbReference>
<protein>
    <submittedName>
        <fullName evidence="3">Uncharacterized protein LOC106554167</fullName>
    </submittedName>
</protein>
<name>A0A6I9YXB2_9SAUR</name>
<dbReference type="Gene3D" id="3.30.70.270">
    <property type="match status" value="1"/>
</dbReference>
<dbReference type="GeneID" id="106554167"/>
<dbReference type="InterPro" id="IPR043128">
    <property type="entry name" value="Rev_trsase/Diguanyl_cyclase"/>
</dbReference>
<dbReference type="PANTHER" id="PTHR15503:SF36">
    <property type="entry name" value="RETROTRANSPOSON GAG-LIKE PROTEIN 5"/>
    <property type="match status" value="1"/>
</dbReference>
<dbReference type="CDD" id="cd01647">
    <property type="entry name" value="RT_LTR"/>
    <property type="match status" value="1"/>
</dbReference>
<dbReference type="KEGG" id="tsr:106554167"/>
<dbReference type="SUPFAM" id="SSF56672">
    <property type="entry name" value="DNA/RNA polymerases"/>
    <property type="match status" value="1"/>
</dbReference>
<evidence type="ECO:0000313" key="2">
    <source>
        <dbReference type="Proteomes" id="UP000504617"/>
    </source>
</evidence>
<dbReference type="InterPro" id="IPR032567">
    <property type="entry name" value="RTL1-rel"/>
</dbReference>
<dbReference type="AlphaFoldDB" id="A0A6I9YXB2"/>
<dbReference type="OrthoDB" id="3363185at2759"/>
<organism evidence="2 3">
    <name type="scientific">Thamnophis sirtalis</name>
    <dbReference type="NCBI Taxonomy" id="35019"/>
    <lineage>
        <taxon>Eukaryota</taxon>
        <taxon>Metazoa</taxon>
        <taxon>Chordata</taxon>
        <taxon>Craniata</taxon>
        <taxon>Vertebrata</taxon>
        <taxon>Euteleostomi</taxon>
        <taxon>Lepidosauria</taxon>
        <taxon>Squamata</taxon>
        <taxon>Bifurcata</taxon>
        <taxon>Unidentata</taxon>
        <taxon>Episquamata</taxon>
        <taxon>Toxicofera</taxon>
        <taxon>Serpentes</taxon>
        <taxon>Colubroidea</taxon>
        <taxon>Colubridae</taxon>
        <taxon>Natricinae</taxon>
        <taxon>Thamnophis</taxon>
    </lineage>
</organism>
<reference evidence="3" key="1">
    <citation type="submission" date="2025-08" db="UniProtKB">
        <authorList>
            <consortium name="RefSeq"/>
        </authorList>
    </citation>
    <scope>IDENTIFICATION</scope>
    <source>
        <tissue evidence="3">Skeletal muscle</tissue>
    </source>
</reference>
<dbReference type="InterPro" id="IPR043502">
    <property type="entry name" value="DNA/RNA_pol_sf"/>
</dbReference>
<accession>A0A6I9YXB2</accession>
<keyword evidence="2" id="KW-1185">Reference proteome</keyword>
<dbReference type="Proteomes" id="UP000504617">
    <property type="component" value="Unplaced"/>
</dbReference>
<evidence type="ECO:0000259" key="1">
    <source>
        <dbReference type="Pfam" id="PF03732"/>
    </source>
</evidence>
<dbReference type="RefSeq" id="XP_013928250.1">
    <property type="nucleotide sequence ID" value="XM_014072775.1"/>
</dbReference>
<gene>
    <name evidence="3" type="primary">LOC106554167</name>
</gene>
<feature type="domain" description="Retrotransposon gag" evidence="1">
    <location>
        <begin position="78"/>
        <end position="126"/>
    </location>
</feature>
<sequence>MCAASSASTFVNTLGAEDRPNGRARYWKCLPHIGEAEIFSVVYEDGDMKMDERTLHLSLDSVSCKTLQYLLCLLLDIKEKRATRRLKTLKQGRGSLQDYVSEFRLLSQDSAWNEAALMDTFQDGLSDDLQDELNLVTFPSLQCVDHTRHVCAGQVLRLPKVSLPAEFADVFSKQEADQLPPHWPYDCSIDLVPDAQLPVCRLYTISELKLAALRDFLDKNLAQGFIRPSSSPLSAPVLFVQKKTKDLRLCCDYHRLNVITVHNRYPLPLITELEWLREATVFTKLDLRGAYNLVRVRAGDEWKMAFGTRLTLNIFNFAL</sequence>